<accession>A0A5P1EIC0</accession>
<keyword evidence="3" id="KW-1185">Reference proteome</keyword>
<dbReference type="Proteomes" id="UP000243459">
    <property type="component" value="Chromosome 7"/>
</dbReference>
<dbReference type="Gramene" id="ONK64529">
    <property type="protein sequence ID" value="ONK64529"/>
    <property type="gene ID" value="A4U43_C07F27050"/>
</dbReference>
<gene>
    <name evidence="2" type="ORF">A4U43_C07F27050</name>
</gene>
<sequence>MSLRLRWPREMEATWWCDDLRYTAPLEVGWARAVCRIGTRPMASDANEAGARYMRRGRSSTLAVMASGSEPRLTGWRRLGGSGEGGADELKLTVG</sequence>
<organism evidence="2 3">
    <name type="scientific">Asparagus officinalis</name>
    <name type="common">Garden asparagus</name>
    <dbReference type="NCBI Taxonomy" id="4686"/>
    <lineage>
        <taxon>Eukaryota</taxon>
        <taxon>Viridiplantae</taxon>
        <taxon>Streptophyta</taxon>
        <taxon>Embryophyta</taxon>
        <taxon>Tracheophyta</taxon>
        <taxon>Spermatophyta</taxon>
        <taxon>Magnoliopsida</taxon>
        <taxon>Liliopsida</taxon>
        <taxon>Asparagales</taxon>
        <taxon>Asparagaceae</taxon>
        <taxon>Asparagoideae</taxon>
        <taxon>Asparagus</taxon>
    </lineage>
</organism>
<dbReference type="EMBL" id="CM007387">
    <property type="protein sequence ID" value="ONK64529.1"/>
    <property type="molecule type" value="Genomic_DNA"/>
</dbReference>
<protein>
    <submittedName>
        <fullName evidence="2">Uncharacterized protein</fullName>
    </submittedName>
</protein>
<evidence type="ECO:0000313" key="2">
    <source>
        <dbReference type="EMBL" id="ONK64529.1"/>
    </source>
</evidence>
<feature type="region of interest" description="Disordered" evidence="1">
    <location>
        <begin position="75"/>
        <end position="95"/>
    </location>
</feature>
<evidence type="ECO:0000256" key="1">
    <source>
        <dbReference type="SAM" id="MobiDB-lite"/>
    </source>
</evidence>
<name>A0A5P1EIC0_ASPOF</name>
<dbReference type="AlphaFoldDB" id="A0A5P1EIC0"/>
<evidence type="ECO:0000313" key="3">
    <source>
        <dbReference type="Proteomes" id="UP000243459"/>
    </source>
</evidence>
<proteinExistence type="predicted"/>
<reference evidence="3" key="1">
    <citation type="journal article" date="2017" name="Nat. Commun.">
        <title>The asparagus genome sheds light on the origin and evolution of a young Y chromosome.</title>
        <authorList>
            <person name="Harkess A."/>
            <person name="Zhou J."/>
            <person name="Xu C."/>
            <person name="Bowers J.E."/>
            <person name="Van der Hulst R."/>
            <person name="Ayyampalayam S."/>
            <person name="Mercati F."/>
            <person name="Riccardi P."/>
            <person name="McKain M.R."/>
            <person name="Kakrana A."/>
            <person name="Tang H."/>
            <person name="Ray J."/>
            <person name="Groenendijk J."/>
            <person name="Arikit S."/>
            <person name="Mathioni S.M."/>
            <person name="Nakano M."/>
            <person name="Shan H."/>
            <person name="Telgmann-Rauber A."/>
            <person name="Kanno A."/>
            <person name="Yue Z."/>
            <person name="Chen H."/>
            <person name="Li W."/>
            <person name="Chen Y."/>
            <person name="Xu X."/>
            <person name="Zhang Y."/>
            <person name="Luo S."/>
            <person name="Chen H."/>
            <person name="Gao J."/>
            <person name="Mao Z."/>
            <person name="Pires J.C."/>
            <person name="Luo M."/>
            <person name="Kudrna D."/>
            <person name="Wing R.A."/>
            <person name="Meyers B.C."/>
            <person name="Yi K."/>
            <person name="Kong H."/>
            <person name="Lavrijsen P."/>
            <person name="Sunseri F."/>
            <person name="Falavigna A."/>
            <person name="Ye Y."/>
            <person name="Leebens-Mack J.H."/>
            <person name="Chen G."/>
        </authorList>
    </citation>
    <scope>NUCLEOTIDE SEQUENCE [LARGE SCALE GENOMIC DNA]</scope>
    <source>
        <strain evidence="3">cv. DH0086</strain>
    </source>
</reference>